<evidence type="ECO:0008006" key="3">
    <source>
        <dbReference type="Google" id="ProtNLM"/>
    </source>
</evidence>
<dbReference type="InterPro" id="IPR006513">
    <property type="entry name" value="YtfJ_HI0045"/>
</dbReference>
<reference evidence="2" key="1">
    <citation type="submission" date="2019-02" db="EMBL/GenBank/DDBJ databases">
        <title>Draft genome sequence of Muricauda sp. 176CP4-71.</title>
        <authorList>
            <person name="Park J.-S."/>
        </authorList>
    </citation>
    <scope>NUCLEOTIDE SEQUENCE [LARGE SCALE GENOMIC DNA]</scope>
    <source>
        <strain evidence="2">176GS2-150</strain>
    </source>
</reference>
<dbReference type="EMBL" id="SHLY01000003">
    <property type="protein sequence ID" value="TAA45783.1"/>
    <property type="molecule type" value="Genomic_DNA"/>
</dbReference>
<dbReference type="Pfam" id="PF09695">
    <property type="entry name" value="YtfJ_HI0045"/>
    <property type="match status" value="1"/>
</dbReference>
<proteinExistence type="predicted"/>
<evidence type="ECO:0000313" key="1">
    <source>
        <dbReference type="EMBL" id="TAA45783.1"/>
    </source>
</evidence>
<dbReference type="Proteomes" id="UP000292544">
    <property type="component" value="Unassembled WGS sequence"/>
</dbReference>
<keyword evidence="2" id="KW-1185">Reference proteome</keyword>
<sequence length="192" mass="21207">MRLILLLLGAVLLFNVSAGGLLAKQALPKVEVSNKGQLTITAKNDVKYQDWSSTMLTGKARLVLHIASKKSANDINLEAMQAVTDAKLDPHYFQTTTIVNGSDSVWGTAKFIRKLLEERTLQEPDARFVLDNRGRVRKAWGLQTGDSAILIVDANNQLLWHKEGKLDVLDIEGILEIIRAEITRLTKASSTS</sequence>
<name>A0ABY1WNY5_9GAMM</name>
<evidence type="ECO:0000313" key="2">
    <source>
        <dbReference type="Proteomes" id="UP000292544"/>
    </source>
</evidence>
<accession>A0ABY1WNY5</accession>
<comment type="caution">
    <text evidence="1">The sequence shown here is derived from an EMBL/GenBank/DDBJ whole genome shotgun (WGS) entry which is preliminary data.</text>
</comment>
<organism evidence="1 2">
    <name type="scientific">Corallincola spongiicola</name>
    <dbReference type="NCBI Taxonomy" id="2520508"/>
    <lineage>
        <taxon>Bacteria</taxon>
        <taxon>Pseudomonadati</taxon>
        <taxon>Pseudomonadota</taxon>
        <taxon>Gammaproteobacteria</taxon>
        <taxon>Alteromonadales</taxon>
        <taxon>Psychromonadaceae</taxon>
        <taxon>Corallincola</taxon>
    </lineage>
</organism>
<gene>
    <name evidence="1" type="ORF">EXY25_10515</name>
</gene>
<dbReference type="RefSeq" id="WP_130566736.1">
    <property type="nucleotide sequence ID" value="NZ_SHLY01000003.1"/>
</dbReference>
<protein>
    <recommendedName>
        <fullName evidence="3">YtfJ family protein</fullName>
    </recommendedName>
</protein>